<dbReference type="Pfam" id="PF00072">
    <property type="entry name" value="Response_reg"/>
    <property type="match status" value="1"/>
</dbReference>
<feature type="compositionally biased region" description="Basic and acidic residues" evidence="15">
    <location>
        <begin position="1063"/>
        <end position="1073"/>
    </location>
</feature>
<comment type="subcellular location">
    <subcellularLocation>
        <location evidence="2">Membrane</location>
    </subcellularLocation>
</comment>
<dbReference type="Gene3D" id="6.10.340.10">
    <property type="match status" value="1"/>
</dbReference>
<evidence type="ECO:0000256" key="11">
    <source>
        <dbReference type="ARBA" id="ARBA00023012"/>
    </source>
</evidence>
<dbReference type="Gene3D" id="3.40.50.2300">
    <property type="match status" value="1"/>
</dbReference>
<dbReference type="CDD" id="cd00082">
    <property type="entry name" value="HisKA"/>
    <property type="match status" value="1"/>
</dbReference>
<evidence type="ECO:0000256" key="5">
    <source>
        <dbReference type="ARBA" id="ARBA00022679"/>
    </source>
</evidence>
<dbReference type="Proteomes" id="UP000011777">
    <property type="component" value="Unassembled WGS sequence"/>
</dbReference>
<dbReference type="InterPro" id="IPR003594">
    <property type="entry name" value="HATPase_dom"/>
</dbReference>
<gene>
    <name evidence="20" type="ORF">G210_0377</name>
</gene>
<keyword evidence="10 16" id="KW-1133">Transmembrane helix</keyword>
<evidence type="ECO:0000256" key="8">
    <source>
        <dbReference type="ARBA" id="ARBA00022777"/>
    </source>
</evidence>
<dbReference type="GO" id="GO:0009927">
    <property type="term" value="F:histidine phosphotransfer kinase activity"/>
    <property type="evidence" value="ECO:0007669"/>
    <property type="project" value="TreeGrafter"/>
</dbReference>
<feature type="region of interest" description="Disordered" evidence="15">
    <location>
        <begin position="659"/>
        <end position="761"/>
    </location>
</feature>
<feature type="modified residue" description="4-aspartylphosphate" evidence="14">
    <location>
        <position position="1197"/>
    </location>
</feature>
<keyword evidence="5" id="KW-0808">Transferase</keyword>
<dbReference type="OrthoDB" id="60033at2759"/>
<evidence type="ECO:0000259" key="19">
    <source>
        <dbReference type="PROSITE" id="PS50885"/>
    </source>
</evidence>
<feature type="compositionally biased region" description="Polar residues" evidence="15">
    <location>
        <begin position="794"/>
        <end position="803"/>
    </location>
</feature>
<dbReference type="CDD" id="cd17546">
    <property type="entry name" value="REC_hyHK_CKI1_RcsC-like"/>
    <property type="match status" value="1"/>
</dbReference>
<evidence type="ECO:0000259" key="17">
    <source>
        <dbReference type="PROSITE" id="PS50109"/>
    </source>
</evidence>
<sequence>MRRLKIGIRPQLIVIVCFASLFSLLILGIVTGVYFTVNLRNLRSERLLVISQLKTTQVQQAIEYIAYQVITVADIDAVTVPLSRNRAGNNSKSLFQEAQNSLEQFIISTDSFAAARLYNLDLQAMASASNNQSLISQDAQDVLFPLIQNASIPTILDNPFGVYFTGPIANDSSAPVGQYFMGITLPVLSNSSIILDEASISGYLTIVASADSIRSALNSTSVEDYMSFAVQPVYGDPINGVDNTLNNNAKAGEEVIGFQLVFENPDTTLEPGVIYNINSSDSMSTALHSNSGTATGVRAYSGRKVAIGFSRISIKDNLEWSIVVVQHQSVFDGPANKLRKIIIGVVIGIGVFMCLITFPLAVWFIRPITKLKEATEAITQYKKEKLNSTNSAMSDGADVPLLDVSGNGNGKRNSVNSSSLASSYSTGIRLPARIPRSKKFFKDELTELSEAFNIMTEELDKQYTHLEDRVKLRTKELEASKIEAEAANEAKTVFIANISHELRTPLNGILGMTSIAMEDEDPDRIHDSLKLIHRSGELLLHILTELLTYSKNTLNRSKLEKSNFQILEIVYQVQSIFNKLAHDQRVNFKILLKPNIFRKLILYGDSNRIIQIVMNLVSNSLKFTPVDGSVGVSFKLLGEYDSERSKAIDFKKVYVLNDPSSPASQPTPPIVPPPPPPPPPPKSQKPRTKHTNRQVNTTSPLPPLPNSTQPKKDYFSSKKITEIEEQDENNTNDQDPDPLKLEKDVDKLISSPGGGDEDDAISLITLSTSQYENKIFEAQFKSKPLPALPKDISPRTSSASSSGDEPLKVSDEDENDREVVPSSSSNESTTVTVPRPRFNMMPSAKDFKAFPTLDKKPQYDSNMSNNEVVKNNKAFRVRNMYKPKVWVIQIEVTDTGPGIEPALQEKVFEPFVQGDQTLSRSYGGTGLGLSICRQLATMMKGTLTLKSTLGKGSTFTLTLPLPQTGEIMVPPEDMPEFCEDEFNPAAKVNRKVAFEDDAGADTDPSDSSDSPASTVPPNSSSSDSHQADSDSSDNNNNNNPPPTNQSKLTRRETSTSSSASSSGEKENKLDIDKPSLYTHGSTGTANSNTAKLASSSTSSLPGGFTPAATSSSSTKPSLGRGMSSSSNVNADHTVLEDFSHLKILVAEDNLVNQEVIKRMLKLEGFTNITMACNGAEAIDLVKESMESDELYDLIFMDVQMPKVDGLTATKMIRNNLQYNKPIIALTAFADESNVKECLNSGMSGFLAKPIRRTNLRKVIVEFGLSDVVTTQ</sequence>
<dbReference type="InterPro" id="IPR003660">
    <property type="entry name" value="HAMP_dom"/>
</dbReference>
<keyword evidence="9" id="KW-0067">ATP-binding</keyword>
<comment type="catalytic activity">
    <reaction evidence="1">
        <text>ATP + protein L-histidine = ADP + protein N-phospho-L-histidine.</text>
        <dbReference type="EC" id="2.7.13.3"/>
    </reaction>
</comment>
<evidence type="ECO:0000256" key="10">
    <source>
        <dbReference type="ARBA" id="ARBA00022989"/>
    </source>
</evidence>
<feature type="compositionally biased region" description="Basic and acidic residues" evidence="15">
    <location>
        <begin position="737"/>
        <end position="747"/>
    </location>
</feature>
<evidence type="ECO:0000256" key="15">
    <source>
        <dbReference type="SAM" id="MobiDB-lite"/>
    </source>
</evidence>
<evidence type="ECO:0000256" key="16">
    <source>
        <dbReference type="SAM" id="Phobius"/>
    </source>
</evidence>
<feature type="region of interest" description="Disordered" evidence="15">
    <location>
        <begin position="779"/>
        <end position="838"/>
    </location>
</feature>
<evidence type="ECO:0000259" key="18">
    <source>
        <dbReference type="PROSITE" id="PS50110"/>
    </source>
</evidence>
<dbReference type="InterPro" id="IPR005467">
    <property type="entry name" value="His_kinase_dom"/>
</dbReference>
<evidence type="ECO:0000256" key="12">
    <source>
        <dbReference type="ARBA" id="ARBA00023136"/>
    </source>
</evidence>
<keyword evidence="4 14" id="KW-0597">Phosphoprotein</keyword>
<dbReference type="PANTHER" id="PTHR43047">
    <property type="entry name" value="TWO-COMPONENT HISTIDINE PROTEIN KINASE"/>
    <property type="match status" value="1"/>
</dbReference>
<dbReference type="PANTHER" id="PTHR43047:SF72">
    <property type="entry name" value="OSMOSENSING HISTIDINE PROTEIN KINASE SLN1"/>
    <property type="match status" value="1"/>
</dbReference>
<feature type="compositionally biased region" description="Low complexity" evidence="15">
    <location>
        <begin position="1084"/>
        <end position="1117"/>
    </location>
</feature>
<dbReference type="SMART" id="SM00387">
    <property type="entry name" value="HATPase_c"/>
    <property type="match status" value="1"/>
</dbReference>
<feature type="region of interest" description="Disordered" evidence="15">
    <location>
        <begin position="997"/>
        <end position="1126"/>
    </location>
</feature>
<dbReference type="OMA" id="WGDSNRI"/>
<keyword evidence="6 16" id="KW-0812">Transmembrane</keyword>
<protein>
    <recommendedName>
        <fullName evidence="3">histidine kinase</fullName>
        <ecNumber evidence="3">2.7.13.3</ecNumber>
    </recommendedName>
</protein>
<dbReference type="PROSITE" id="PS50109">
    <property type="entry name" value="HIS_KIN"/>
    <property type="match status" value="1"/>
</dbReference>
<dbReference type="SUPFAM" id="SSF52172">
    <property type="entry name" value="CheY-like"/>
    <property type="match status" value="1"/>
</dbReference>
<evidence type="ECO:0000256" key="7">
    <source>
        <dbReference type="ARBA" id="ARBA00022741"/>
    </source>
</evidence>
<dbReference type="Gene3D" id="3.30.565.10">
    <property type="entry name" value="Histidine kinase-like ATPase, C-terminal domain"/>
    <property type="match status" value="2"/>
</dbReference>
<dbReference type="STRING" id="1245528.M3JA23"/>
<dbReference type="Gene3D" id="1.10.287.130">
    <property type="match status" value="1"/>
</dbReference>
<feature type="compositionally biased region" description="Low complexity" evidence="15">
    <location>
        <begin position="820"/>
        <end position="834"/>
    </location>
</feature>
<dbReference type="EC" id="2.7.13.3" evidence="3"/>
<feature type="compositionally biased region" description="Pro residues" evidence="15">
    <location>
        <begin position="665"/>
        <end position="683"/>
    </location>
</feature>
<feature type="transmembrane region" description="Helical" evidence="16">
    <location>
        <begin position="12"/>
        <end position="37"/>
    </location>
</feature>
<evidence type="ECO:0000256" key="9">
    <source>
        <dbReference type="ARBA" id="ARBA00022840"/>
    </source>
</evidence>
<dbReference type="FunFam" id="3.40.50.2300:FF:000289">
    <property type="entry name" value="Osmosensing histidine protein kinase SLN1"/>
    <property type="match status" value="1"/>
</dbReference>
<name>M3JA23_CANMX</name>
<evidence type="ECO:0000256" key="6">
    <source>
        <dbReference type="ARBA" id="ARBA00022692"/>
    </source>
</evidence>
<dbReference type="GO" id="GO:1900445">
    <property type="term" value="P:positive regulation of filamentous growth of a population of unicellular organisms in response to biotic stimulus"/>
    <property type="evidence" value="ECO:0007669"/>
    <property type="project" value="UniProtKB-ARBA"/>
</dbReference>
<keyword evidence="12 16" id="KW-0472">Membrane</keyword>
<accession>M3JA23</accession>
<keyword evidence="7" id="KW-0547">Nucleotide-binding</keyword>
<evidence type="ECO:0000313" key="20">
    <source>
        <dbReference type="EMBL" id="EMG48958.1"/>
    </source>
</evidence>
<dbReference type="PRINTS" id="PR00344">
    <property type="entry name" value="BCTRLSENSOR"/>
</dbReference>
<proteinExistence type="predicted"/>
<feature type="domain" description="HAMP" evidence="19">
    <location>
        <begin position="430"/>
        <end position="464"/>
    </location>
</feature>
<dbReference type="SUPFAM" id="SSF55874">
    <property type="entry name" value="ATPase domain of HSP90 chaperone/DNA topoisomerase II/histidine kinase"/>
    <property type="match status" value="2"/>
</dbReference>
<evidence type="ECO:0000256" key="13">
    <source>
        <dbReference type="ARBA" id="ARBA00023180"/>
    </source>
</evidence>
<evidence type="ECO:0000256" key="14">
    <source>
        <dbReference type="PROSITE-ProRule" id="PRU00169"/>
    </source>
</evidence>
<dbReference type="HOGENOM" id="CLU_003731_0_0_1"/>
<dbReference type="InterPro" id="IPR003661">
    <property type="entry name" value="HisK_dim/P_dom"/>
</dbReference>
<keyword evidence="21" id="KW-1185">Reference proteome</keyword>
<dbReference type="GO" id="GO:0000155">
    <property type="term" value="F:phosphorelay sensor kinase activity"/>
    <property type="evidence" value="ECO:0007669"/>
    <property type="project" value="InterPro"/>
</dbReference>
<dbReference type="Pfam" id="PF00512">
    <property type="entry name" value="HisKA"/>
    <property type="match status" value="1"/>
</dbReference>
<dbReference type="Pfam" id="PF02518">
    <property type="entry name" value="HATPase_c"/>
    <property type="match status" value="1"/>
</dbReference>
<feature type="transmembrane region" description="Helical" evidence="16">
    <location>
        <begin position="341"/>
        <end position="365"/>
    </location>
</feature>
<dbReference type="InterPro" id="IPR011006">
    <property type="entry name" value="CheY-like_superfamily"/>
</dbReference>
<organism evidence="20 21">
    <name type="scientific">Candida maltosa (strain Xu316)</name>
    <name type="common">Yeast</name>
    <dbReference type="NCBI Taxonomy" id="1245528"/>
    <lineage>
        <taxon>Eukaryota</taxon>
        <taxon>Fungi</taxon>
        <taxon>Dikarya</taxon>
        <taxon>Ascomycota</taxon>
        <taxon>Saccharomycotina</taxon>
        <taxon>Pichiomycetes</taxon>
        <taxon>Debaryomycetaceae</taxon>
        <taxon>Candida/Lodderomyces clade</taxon>
        <taxon>Candida</taxon>
    </lineage>
</organism>
<dbReference type="InterPro" id="IPR036097">
    <property type="entry name" value="HisK_dim/P_sf"/>
</dbReference>
<dbReference type="InterPro" id="IPR001789">
    <property type="entry name" value="Sig_transdc_resp-reg_receiver"/>
</dbReference>
<feature type="compositionally biased region" description="Low complexity" evidence="15">
    <location>
        <begin position="1007"/>
        <end position="1024"/>
    </location>
</feature>
<reference evidence="20 21" key="1">
    <citation type="submission" date="2013-02" db="EMBL/GenBank/DDBJ databases">
        <title>Genome sequence of Candida maltosa Xu316, a potential industrial strain for xylitol and ethanol production.</title>
        <authorList>
            <person name="Yu J."/>
            <person name="Wang Q."/>
            <person name="Geng X."/>
            <person name="Bao W."/>
            <person name="He P."/>
            <person name="Cai J."/>
        </authorList>
    </citation>
    <scope>NUCLEOTIDE SEQUENCE [LARGE SCALE GENOMIC DNA]</scope>
    <source>
        <strain evidence="21">Xu316</strain>
    </source>
</reference>
<dbReference type="SUPFAM" id="SSF47384">
    <property type="entry name" value="Homodimeric domain of signal transducing histidine kinase"/>
    <property type="match status" value="1"/>
</dbReference>
<dbReference type="SMART" id="SM00448">
    <property type="entry name" value="REC"/>
    <property type="match status" value="1"/>
</dbReference>
<dbReference type="InterPro" id="IPR004358">
    <property type="entry name" value="Sig_transdc_His_kin-like_C"/>
</dbReference>
<keyword evidence="11" id="KW-0902">Two-component regulatory system</keyword>
<dbReference type="AlphaFoldDB" id="M3JA23"/>
<keyword evidence="8" id="KW-0418">Kinase</keyword>
<evidence type="ECO:0000256" key="1">
    <source>
        <dbReference type="ARBA" id="ARBA00000085"/>
    </source>
</evidence>
<dbReference type="GO" id="GO:0036180">
    <property type="term" value="P:filamentous growth of a population of unicellular organisms in response to biotic stimulus"/>
    <property type="evidence" value="ECO:0007669"/>
    <property type="project" value="UniProtKB-ARBA"/>
</dbReference>
<dbReference type="GO" id="GO:0007234">
    <property type="term" value="P:osmosensory signaling via phosphorelay pathway"/>
    <property type="evidence" value="ECO:0007669"/>
    <property type="project" value="UniProtKB-ARBA"/>
</dbReference>
<dbReference type="EMBL" id="AOGT01000884">
    <property type="protein sequence ID" value="EMG48958.1"/>
    <property type="molecule type" value="Genomic_DNA"/>
</dbReference>
<keyword evidence="13" id="KW-0325">Glycoprotein</keyword>
<feature type="compositionally biased region" description="Acidic residues" evidence="15">
    <location>
        <begin position="723"/>
        <end position="736"/>
    </location>
</feature>
<dbReference type="PROSITE" id="PS50110">
    <property type="entry name" value="RESPONSE_REGULATORY"/>
    <property type="match status" value="1"/>
</dbReference>
<dbReference type="GO" id="GO:0005524">
    <property type="term" value="F:ATP binding"/>
    <property type="evidence" value="ECO:0007669"/>
    <property type="project" value="UniProtKB-KW"/>
</dbReference>
<evidence type="ECO:0000256" key="3">
    <source>
        <dbReference type="ARBA" id="ARBA00012438"/>
    </source>
</evidence>
<evidence type="ECO:0000313" key="21">
    <source>
        <dbReference type="Proteomes" id="UP000011777"/>
    </source>
</evidence>
<feature type="compositionally biased region" description="Basic and acidic residues" evidence="15">
    <location>
        <begin position="710"/>
        <end position="722"/>
    </location>
</feature>
<dbReference type="InterPro" id="IPR036890">
    <property type="entry name" value="HATPase_C_sf"/>
</dbReference>
<dbReference type="FunFam" id="1.10.287.130:FF:000004">
    <property type="entry name" value="Ethylene receptor 1"/>
    <property type="match status" value="1"/>
</dbReference>
<dbReference type="SMART" id="SM00388">
    <property type="entry name" value="HisKA"/>
    <property type="match status" value="1"/>
</dbReference>
<dbReference type="GO" id="GO:0005886">
    <property type="term" value="C:plasma membrane"/>
    <property type="evidence" value="ECO:0007669"/>
    <property type="project" value="TreeGrafter"/>
</dbReference>
<feature type="domain" description="Histidine kinase" evidence="17">
    <location>
        <begin position="497"/>
        <end position="963"/>
    </location>
</feature>
<feature type="compositionally biased region" description="Acidic residues" evidence="15">
    <location>
        <begin position="997"/>
        <end position="1006"/>
    </location>
</feature>
<comment type="caution">
    <text evidence="20">The sequence shown here is derived from an EMBL/GenBank/DDBJ whole genome shotgun (WGS) entry which is preliminary data.</text>
</comment>
<dbReference type="PROSITE" id="PS50885">
    <property type="entry name" value="HAMP"/>
    <property type="match status" value="1"/>
</dbReference>
<feature type="domain" description="Response regulatory" evidence="18">
    <location>
        <begin position="1142"/>
        <end position="1263"/>
    </location>
</feature>
<evidence type="ECO:0000256" key="2">
    <source>
        <dbReference type="ARBA" id="ARBA00004370"/>
    </source>
</evidence>
<evidence type="ECO:0000256" key="4">
    <source>
        <dbReference type="ARBA" id="ARBA00022553"/>
    </source>
</evidence>
<dbReference type="eggNOG" id="KOG0519">
    <property type="taxonomic scope" value="Eukaryota"/>
</dbReference>